<sequence>MSNPSLQSFADFIAIRFPLSQEEKEYLLSKVTVLNFCKEDIVISAASTARNLFFITKGIIRSYYQKDIREINTEFFFEQDFMTAFTSFLTDEPTKLCFQCLEDCEVVSIPKILVHKLLNQDNKWQILINDILKKEYIKKCRRESSFLLFDANERYHYFLEQFSESENRIPLFHVASYLGISPETLSRIRSKKINQIDLSQVDKI</sequence>
<dbReference type="InterPro" id="IPR000595">
    <property type="entry name" value="cNMP-bd_dom"/>
</dbReference>
<dbReference type="Pfam" id="PF00027">
    <property type="entry name" value="cNMP_binding"/>
    <property type="match status" value="1"/>
</dbReference>
<feature type="domain" description="Cyclic nucleotide-binding" evidence="1">
    <location>
        <begin position="35"/>
        <end position="121"/>
    </location>
</feature>
<evidence type="ECO:0000313" key="2">
    <source>
        <dbReference type="EMBL" id="REC72026.1"/>
    </source>
</evidence>
<organism evidence="2 3">
    <name type="scientific">Chryseobacterium elymi</name>
    <dbReference type="NCBI Taxonomy" id="395936"/>
    <lineage>
        <taxon>Bacteria</taxon>
        <taxon>Pseudomonadati</taxon>
        <taxon>Bacteroidota</taxon>
        <taxon>Flavobacteriia</taxon>
        <taxon>Flavobacteriales</taxon>
        <taxon>Weeksellaceae</taxon>
        <taxon>Chryseobacterium group</taxon>
        <taxon>Chryseobacterium</taxon>
    </lineage>
</organism>
<evidence type="ECO:0000259" key="1">
    <source>
        <dbReference type="Pfam" id="PF00027"/>
    </source>
</evidence>
<proteinExistence type="predicted"/>
<dbReference type="OrthoDB" id="663011at2"/>
<evidence type="ECO:0000313" key="3">
    <source>
        <dbReference type="Proteomes" id="UP000257030"/>
    </source>
</evidence>
<dbReference type="RefSeq" id="WP_116015141.1">
    <property type="nucleotide sequence ID" value="NZ_QNUH01000039.1"/>
</dbReference>
<name>A0A3D9D1Y8_9FLAO</name>
<dbReference type="Gene3D" id="2.60.120.10">
    <property type="entry name" value="Jelly Rolls"/>
    <property type="match status" value="1"/>
</dbReference>
<dbReference type="Proteomes" id="UP000257030">
    <property type="component" value="Unassembled WGS sequence"/>
</dbReference>
<dbReference type="InterPro" id="IPR014710">
    <property type="entry name" value="RmlC-like_jellyroll"/>
</dbReference>
<dbReference type="InterPro" id="IPR018490">
    <property type="entry name" value="cNMP-bd_dom_sf"/>
</dbReference>
<dbReference type="AlphaFoldDB" id="A0A3D9D1Y8"/>
<dbReference type="EMBL" id="QNUH01000039">
    <property type="protein sequence ID" value="REC72026.1"/>
    <property type="molecule type" value="Genomic_DNA"/>
</dbReference>
<dbReference type="CDD" id="cd00038">
    <property type="entry name" value="CAP_ED"/>
    <property type="match status" value="1"/>
</dbReference>
<dbReference type="SUPFAM" id="SSF51206">
    <property type="entry name" value="cAMP-binding domain-like"/>
    <property type="match status" value="1"/>
</dbReference>
<accession>A0A3D9D1Y8</accession>
<reference evidence="2 3" key="1">
    <citation type="journal article" date="2010" name="Syst. Appl. Microbiol.">
        <title>Four new species of Chryseobacterium from the rhizosphere of coastal sand dune plants, Chryseobacterium elymi sp. nov., Chryseobacterium hagamense sp. nov., Chryseobacterium lathyri sp. nov. and Chryseobacterium rhizosphaerae sp. nov.</title>
        <authorList>
            <person name="Cho S.H."/>
            <person name="Lee K.S."/>
            <person name="Shin D.S."/>
            <person name="Han J.H."/>
            <person name="Park K.S."/>
            <person name="Lee C.H."/>
            <person name="Park K.H."/>
            <person name="Kim S.B."/>
        </authorList>
    </citation>
    <scope>NUCLEOTIDE SEQUENCE [LARGE SCALE GENOMIC DNA]</scope>
    <source>
        <strain evidence="2 3">KCTC 22547</strain>
    </source>
</reference>
<gene>
    <name evidence="2" type="ORF">DRF60_20390</name>
</gene>
<comment type="caution">
    <text evidence="2">The sequence shown here is derived from an EMBL/GenBank/DDBJ whole genome shotgun (WGS) entry which is preliminary data.</text>
</comment>
<protein>
    <recommendedName>
        <fullName evidence="1">Cyclic nucleotide-binding domain-containing protein</fullName>
    </recommendedName>
</protein>
<keyword evidence="3" id="KW-1185">Reference proteome</keyword>